<feature type="compositionally biased region" description="Acidic residues" evidence="1">
    <location>
        <begin position="201"/>
        <end position="215"/>
    </location>
</feature>
<feature type="compositionally biased region" description="Acidic residues" evidence="1">
    <location>
        <begin position="131"/>
        <end position="141"/>
    </location>
</feature>
<evidence type="ECO:0000313" key="2">
    <source>
        <dbReference type="EMBL" id="ODQ45694.1"/>
    </source>
</evidence>
<evidence type="ECO:0008006" key="4">
    <source>
        <dbReference type="Google" id="ProtNLM"/>
    </source>
</evidence>
<gene>
    <name evidence="2" type="ORF">PICMEDRAFT_35163</name>
</gene>
<name>A0A1E3NHU6_9ASCO</name>
<dbReference type="GO" id="GO:0009966">
    <property type="term" value="P:regulation of signal transduction"/>
    <property type="evidence" value="ECO:0007669"/>
    <property type="project" value="InterPro"/>
</dbReference>
<dbReference type="PANTHER" id="PTHR12398">
    <property type="entry name" value="PROTEIN PHOSPHATASE INHIBITOR"/>
    <property type="match status" value="1"/>
</dbReference>
<dbReference type="EMBL" id="KV454004">
    <property type="protein sequence ID" value="ODQ45694.1"/>
    <property type="molecule type" value="Genomic_DNA"/>
</dbReference>
<proteinExistence type="predicted"/>
<dbReference type="InterPro" id="IPR007062">
    <property type="entry name" value="PPI-2"/>
</dbReference>
<reference evidence="2 3" key="1">
    <citation type="journal article" date="2016" name="Proc. Natl. Acad. Sci. U.S.A.">
        <title>Comparative genomics of biotechnologically important yeasts.</title>
        <authorList>
            <person name="Riley R."/>
            <person name="Haridas S."/>
            <person name="Wolfe K.H."/>
            <person name="Lopes M.R."/>
            <person name="Hittinger C.T."/>
            <person name="Goeker M."/>
            <person name="Salamov A.A."/>
            <person name="Wisecaver J.H."/>
            <person name="Long T.M."/>
            <person name="Calvey C.H."/>
            <person name="Aerts A.L."/>
            <person name="Barry K.W."/>
            <person name="Choi C."/>
            <person name="Clum A."/>
            <person name="Coughlan A.Y."/>
            <person name="Deshpande S."/>
            <person name="Douglass A.P."/>
            <person name="Hanson S.J."/>
            <person name="Klenk H.-P."/>
            <person name="LaButti K.M."/>
            <person name="Lapidus A."/>
            <person name="Lindquist E.A."/>
            <person name="Lipzen A.M."/>
            <person name="Meier-Kolthoff J.P."/>
            <person name="Ohm R.A."/>
            <person name="Otillar R.P."/>
            <person name="Pangilinan J.L."/>
            <person name="Peng Y."/>
            <person name="Rokas A."/>
            <person name="Rosa C.A."/>
            <person name="Scheuner C."/>
            <person name="Sibirny A.A."/>
            <person name="Slot J.C."/>
            <person name="Stielow J.B."/>
            <person name="Sun H."/>
            <person name="Kurtzman C.P."/>
            <person name="Blackwell M."/>
            <person name="Grigoriev I.V."/>
            <person name="Jeffries T.W."/>
        </authorList>
    </citation>
    <scope>NUCLEOTIDE SEQUENCE [LARGE SCALE GENOMIC DNA]</scope>
    <source>
        <strain evidence="2 3">NRRL Y-2026</strain>
    </source>
</reference>
<dbReference type="PANTHER" id="PTHR12398:SF20">
    <property type="entry name" value="PROTEIN PHOSPHATASE 1 REGULATORY INHIBITOR SUBUNIT 2"/>
    <property type="match status" value="1"/>
</dbReference>
<evidence type="ECO:0000313" key="3">
    <source>
        <dbReference type="Proteomes" id="UP000094455"/>
    </source>
</evidence>
<dbReference type="RefSeq" id="XP_019016807.1">
    <property type="nucleotide sequence ID" value="XM_019162926.1"/>
</dbReference>
<evidence type="ECO:0000256" key="1">
    <source>
        <dbReference type="SAM" id="MobiDB-lite"/>
    </source>
</evidence>
<dbReference type="OrthoDB" id="3996456at2759"/>
<feature type="compositionally biased region" description="Basic and acidic residues" evidence="1">
    <location>
        <begin position="57"/>
        <end position="71"/>
    </location>
</feature>
<feature type="region of interest" description="Disordered" evidence="1">
    <location>
        <begin position="1"/>
        <end position="26"/>
    </location>
</feature>
<protein>
    <recommendedName>
        <fullName evidence="4">Protein phosphatase inhibitor 2</fullName>
    </recommendedName>
</protein>
<dbReference type="AlphaFoldDB" id="A0A1E3NHU6"/>
<dbReference type="Pfam" id="PF04979">
    <property type="entry name" value="IPP-2"/>
    <property type="match status" value="1"/>
</dbReference>
<feature type="compositionally biased region" description="Basic and acidic residues" evidence="1">
    <location>
        <begin position="170"/>
        <end position="181"/>
    </location>
</feature>
<dbReference type="Proteomes" id="UP000094455">
    <property type="component" value="Unassembled WGS sequence"/>
</dbReference>
<sequence>MPKGILKNAHTDAAYRTESPNELDREKAVFDRQKVIENTRLNAQLSHAKGVPGLQHIEQKKQRGEALSEEEQLRWDERNLLVNEMEKSATMKIDEPKTPYEGGFDPNNDYYRTDNEADDGADGADARDDPFDLGEGLDDADDVQRGHIDVVAGDPPHPVLAAAGPAEPSADEKHRRFEEKRKQHYHLKAAPLKEHHVLPAADDDDDDDDTAADRP</sequence>
<feature type="region of interest" description="Disordered" evidence="1">
    <location>
        <begin position="46"/>
        <end position="71"/>
    </location>
</feature>
<organism evidence="2 3">
    <name type="scientific">Pichia membranifaciens NRRL Y-2026</name>
    <dbReference type="NCBI Taxonomy" id="763406"/>
    <lineage>
        <taxon>Eukaryota</taxon>
        <taxon>Fungi</taxon>
        <taxon>Dikarya</taxon>
        <taxon>Ascomycota</taxon>
        <taxon>Saccharomycotina</taxon>
        <taxon>Pichiomycetes</taxon>
        <taxon>Pichiales</taxon>
        <taxon>Pichiaceae</taxon>
        <taxon>Pichia</taxon>
    </lineage>
</organism>
<feature type="compositionally biased region" description="Basic and acidic residues" evidence="1">
    <location>
        <begin position="86"/>
        <end position="98"/>
    </location>
</feature>
<dbReference type="GeneID" id="30179613"/>
<dbReference type="GO" id="GO:0004864">
    <property type="term" value="F:protein phosphatase inhibitor activity"/>
    <property type="evidence" value="ECO:0007669"/>
    <property type="project" value="InterPro"/>
</dbReference>
<dbReference type="STRING" id="763406.A0A1E3NHU6"/>
<keyword evidence="3" id="KW-1185">Reference proteome</keyword>
<feature type="region of interest" description="Disordered" evidence="1">
    <location>
        <begin position="86"/>
        <end position="215"/>
    </location>
</feature>
<dbReference type="Gene3D" id="6.10.250.1050">
    <property type="match status" value="1"/>
</dbReference>
<accession>A0A1E3NHU6</accession>